<dbReference type="GO" id="GO:0019262">
    <property type="term" value="P:N-acetylneuraminate catabolic process"/>
    <property type="evidence" value="ECO:0007669"/>
    <property type="project" value="TreeGrafter"/>
</dbReference>
<proteinExistence type="inferred from homology"/>
<evidence type="ECO:0000313" key="7">
    <source>
        <dbReference type="Proteomes" id="UP000247465"/>
    </source>
</evidence>
<dbReference type="InterPro" id="IPR020625">
    <property type="entry name" value="Schiff_base-form_aldolases_AS"/>
</dbReference>
<dbReference type="AlphaFoldDB" id="A0A2Z4AMJ9"/>
<feature type="binding site" evidence="5">
    <location>
        <position position="47"/>
    </location>
    <ligand>
        <name>pyruvate</name>
        <dbReference type="ChEBI" id="CHEBI:15361"/>
    </ligand>
</feature>
<evidence type="ECO:0000256" key="4">
    <source>
        <dbReference type="PIRSR" id="PIRSR001365-1"/>
    </source>
</evidence>
<evidence type="ECO:0000256" key="2">
    <source>
        <dbReference type="ARBA" id="ARBA00023270"/>
    </source>
</evidence>
<organism evidence="6 7">
    <name type="scientific">Candidatus Moanibacter tarae</name>
    <dbReference type="NCBI Taxonomy" id="2200854"/>
    <lineage>
        <taxon>Bacteria</taxon>
        <taxon>Pseudomonadati</taxon>
        <taxon>Verrucomicrobiota</taxon>
        <taxon>Opitutia</taxon>
        <taxon>Puniceicoccales</taxon>
        <taxon>Puniceicoccales incertae sedis</taxon>
        <taxon>Candidatus Moanibacter</taxon>
    </lineage>
</organism>
<comment type="similarity">
    <text evidence="3">Belongs to the DapA family.</text>
</comment>
<dbReference type="PANTHER" id="PTHR42849">
    <property type="entry name" value="N-ACETYLNEURAMINATE LYASE"/>
    <property type="match status" value="1"/>
</dbReference>
<dbReference type="SMART" id="SM01130">
    <property type="entry name" value="DHDPS"/>
    <property type="match status" value="1"/>
</dbReference>
<dbReference type="InterPro" id="IPR002220">
    <property type="entry name" value="DapA-like"/>
</dbReference>
<dbReference type="EC" id="4.1.3.3" evidence="6"/>
<feature type="active site" description="Proton donor/acceptor" evidence="4">
    <location>
        <position position="136"/>
    </location>
</feature>
<dbReference type="PRINTS" id="PR00146">
    <property type="entry name" value="DHPICSNTHASE"/>
</dbReference>
<name>A0A2Z4AMJ9_9BACT</name>
<dbReference type="PANTHER" id="PTHR42849:SF1">
    <property type="entry name" value="N-ACETYLNEURAMINATE LYASE"/>
    <property type="match status" value="1"/>
</dbReference>
<dbReference type="InterPro" id="IPR013785">
    <property type="entry name" value="Aldolase_TIM"/>
</dbReference>
<keyword evidence="1 3" id="KW-0456">Lyase</keyword>
<dbReference type="SUPFAM" id="SSF51569">
    <property type="entry name" value="Aldolase"/>
    <property type="match status" value="1"/>
</dbReference>
<dbReference type="Gene3D" id="3.20.20.70">
    <property type="entry name" value="Aldolase class I"/>
    <property type="match status" value="1"/>
</dbReference>
<reference evidence="6 7" key="1">
    <citation type="submission" date="2018-06" db="EMBL/GenBank/DDBJ databases">
        <title>Draft Genome Sequence of a Novel Marine Bacterium Related to the Verrucomicrobia.</title>
        <authorList>
            <person name="Vosseberg J."/>
            <person name="Martijn J."/>
            <person name="Ettema T.J.G."/>
        </authorList>
    </citation>
    <scope>NUCLEOTIDE SEQUENCE [LARGE SCALE GENOMIC DNA]</scope>
    <source>
        <strain evidence="6">TARA_B100001123</strain>
    </source>
</reference>
<gene>
    <name evidence="6" type="primary">nanA</name>
    <name evidence="6" type="ORF">DF168_01546</name>
</gene>
<dbReference type="GO" id="GO:0008747">
    <property type="term" value="F:N-acetylneuraminate lyase activity"/>
    <property type="evidence" value="ECO:0007669"/>
    <property type="project" value="UniProtKB-EC"/>
</dbReference>
<dbReference type="PIRSF" id="PIRSF001365">
    <property type="entry name" value="DHDPS"/>
    <property type="match status" value="1"/>
</dbReference>
<dbReference type="EMBL" id="CP029803">
    <property type="protein sequence ID" value="AWT60340.1"/>
    <property type="molecule type" value="Genomic_DNA"/>
</dbReference>
<evidence type="ECO:0000256" key="5">
    <source>
        <dbReference type="PIRSR" id="PIRSR001365-2"/>
    </source>
</evidence>
<feature type="active site" description="Schiff-base intermediate with substrate" evidence="4">
    <location>
        <position position="164"/>
    </location>
</feature>
<sequence length="296" mass="32270">MSNLRGIFPATVTPYGKSGTFDPVAMRKVIGYQLRAGVHGFYLCGGTGEGLLLKREEHRAVVETVIDEVGGKVPVISHVGAFQTDGALGRAEDARNAGVDAISALPPAYFYTPDEKEIVHYYRKLAEAAALPLLIYNIPARTGVTMTTKLYEDLLNIDEIIGMKDSTGDLFAIGKFIAQRPEATLFNGEDTVLLGGLIAGACGGIGLTYNLMPRWFVQLWDAVQGGNMAEAAELQKKINKCISILLNFNLIAAAKQMMAWIGLECGVPRTPLRELEDDEKIQLRKNLENTGYFEQA</sequence>
<dbReference type="Pfam" id="PF00701">
    <property type="entry name" value="DHDPS"/>
    <property type="match status" value="1"/>
</dbReference>
<dbReference type="PROSITE" id="PS00666">
    <property type="entry name" value="DHDPS_2"/>
    <property type="match status" value="1"/>
</dbReference>
<feature type="binding site" evidence="5">
    <location>
        <position position="205"/>
    </location>
    <ligand>
        <name>pyruvate</name>
        <dbReference type="ChEBI" id="CHEBI:15361"/>
    </ligand>
</feature>
<dbReference type="KEGG" id="mtar:DF168_01546"/>
<dbReference type="Proteomes" id="UP000247465">
    <property type="component" value="Chromosome"/>
</dbReference>
<dbReference type="CDD" id="cd00408">
    <property type="entry name" value="DHDPS-like"/>
    <property type="match status" value="1"/>
</dbReference>
<evidence type="ECO:0000313" key="6">
    <source>
        <dbReference type="EMBL" id="AWT60340.1"/>
    </source>
</evidence>
<evidence type="ECO:0000256" key="3">
    <source>
        <dbReference type="PIRNR" id="PIRNR001365"/>
    </source>
</evidence>
<protein>
    <submittedName>
        <fullName evidence="6">N-acetylneuraminate lyase</fullName>
        <ecNumber evidence="6">4.1.3.3</ecNumber>
    </submittedName>
</protein>
<evidence type="ECO:0000256" key="1">
    <source>
        <dbReference type="ARBA" id="ARBA00023239"/>
    </source>
</evidence>
<accession>A0A2Z4AMJ9</accession>
<keyword evidence="2" id="KW-0704">Schiff base</keyword>
<dbReference type="GO" id="GO:0005829">
    <property type="term" value="C:cytosol"/>
    <property type="evidence" value="ECO:0007669"/>
    <property type="project" value="TreeGrafter"/>
</dbReference>